<accession>A0ABV7PDG4</accession>
<sequence length="203" mass="21500">MRDLLRRLDCQVAIAPVRLGIGCGEMTARMIENALADLTEAESAPAVVIAHSRGGQLARSVAVRRPELLRGLITLGAPLTRMLAVHPLLLAQVAVLGIAGALGVPGLLRPGCRWGACCAGLRADLTAPFPESLPFLSMYSRDDRVVDWRSSCDPAARHREVPASHGGLIWDPSILATVVDELVHMVTGVSPAVHDGADRRSAA</sequence>
<dbReference type="EMBL" id="JBHRWK010000164">
    <property type="protein sequence ID" value="MFC3456507.1"/>
    <property type="molecule type" value="Genomic_DNA"/>
</dbReference>
<dbReference type="Proteomes" id="UP001595645">
    <property type="component" value="Unassembled WGS sequence"/>
</dbReference>
<keyword evidence="1" id="KW-0378">Hydrolase</keyword>
<dbReference type="SUPFAM" id="SSF53474">
    <property type="entry name" value="alpha/beta-Hydrolases"/>
    <property type="match status" value="1"/>
</dbReference>
<dbReference type="Gene3D" id="3.40.50.1820">
    <property type="entry name" value="alpha/beta hydrolase"/>
    <property type="match status" value="1"/>
</dbReference>
<dbReference type="GO" id="GO:0016787">
    <property type="term" value="F:hydrolase activity"/>
    <property type="evidence" value="ECO:0007669"/>
    <property type="project" value="UniProtKB-KW"/>
</dbReference>
<protein>
    <submittedName>
        <fullName evidence="1">Alpha/beta fold hydrolase</fullName>
    </submittedName>
</protein>
<evidence type="ECO:0000313" key="1">
    <source>
        <dbReference type="EMBL" id="MFC3456507.1"/>
    </source>
</evidence>
<dbReference type="InterPro" id="IPR029058">
    <property type="entry name" value="AB_hydrolase_fold"/>
</dbReference>
<name>A0ABV7PDG4_9PSEU</name>
<reference evidence="2" key="1">
    <citation type="journal article" date="2019" name="Int. J. Syst. Evol. Microbiol.">
        <title>The Global Catalogue of Microorganisms (GCM) 10K type strain sequencing project: providing services to taxonomists for standard genome sequencing and annotation.</title>
        <authorList>
            <consortium name="The Broad Institute Genomics Platform"/>
            <consortium name="The Broad Institute Genome Sequencing Center for Infectious Disease"/>
            <person name="Wu L."/>
            <person name="Ma J."/>
        </authorList>
    </citation>
    <scope>NUCLEOTIDE SEQUENCE [LARGE SCALE GENOMIC DNA]</scope>
    <source>
        <strain evidence="2">CGMCC 4.7676</strain>
    </source>
</reference>
<proteinExistence type="predicted"/>
<gene>
    <name evidence="1" type="ORF">ACFOSH_44425</name>
</gene>
<evidence type="ECO:0000313" key="2">
    <source>
        <dbReference type="Proteomes" id="UP001595645"/>
    </source>
</evidence>
<organism evidence="1 2">
    <name type="scientific">Amycolatopsis speibonae</name>
    <dbReference type="NCBI Taxonomy" id="1450224"/>
    <lineage>
        <taxon>Bacteria</taxon>
        <taxon>Bacillati</taxon>
        <taxon>Actinomycetota</taxon>
        <taxon>Actinomycetes</taxon>
        <taxon>Pseudonocardiales</taxon>
        <taxon>Pseudonocardiaceae</taxon>
        <taxon>Amycolatopsis</taxon>
    </lineage>
</organism>
<keyword evidence="2" id="KW-1185">Reference proteome</keyword>
<comment type="caution">
    <text evidence="1">The sequence shown here is derived from an EMBL/GenBank/DDBJ whole genome shotgun (WGS) entry which is preliminary data.</text>
</comment>
<dbReference type="RefSeq" id="WP_378247931.1">
    <property type="nucleotide sequence ID" value="NZ_JBHRWK010000164.1"/>
</dbReference>